<accession>A0AAI9DDT1</accession>
<dbReference type="AlphaFoldDB" id="A0AAI9DDT1"/>
<sequence>MDVNQPTATTAPQKAPLQGIGGWLIFPVIGLFYMLYQTLMMVLFDINQIKTVWHLVTNVNSDFYVSGFSTAFYSLQAGHGILVLLLIWTFVAALKWQKKAKVLFIISMLLYSIMIIASRFVFPNFFGIEVKYGYMMTVVNSVFYCFIWIPYLLVSDRVKQTFIR</sequence>
<dbReference type="EMBL" id="ABMABF030000010">
    <property type="protein sequence ID" value="EMJ5135326.1"/>
    <property type="molecule type" value="Genomic_DNA"/>
</dbReference>
<feature type="transmembrane region" description="Helical" evidence="1">
    <location>
        <begin position="20"/>
        <end position="44"/>
    </location>
</feature>
<keyword evidence="1" id="KW-0472">Membrane</keyword>
<name>A0AAI9DDT1_PROST</name>
<evidence type="ECO:0000313" key="2">
    <source>
        <dbReference type="EMBL" id="EMJ5135326.1"/>
    </source>
</evidence>
<reference evidence="2" key="1">
    <citation type="submission" date="2024-02" db="EMBL/GenBank/DDBJ databases">
        <authorList>
            <consortium name="Clinical and Environmental Microbiology Branch: Whole genome sequencing antimicrobial resistance pathogens in the healthcare setting"/>
        </authorList>
    </citation>
    <scope>NUCLEOTIDE SEQUENCE</scope>
    <source>
        <strain evidence="2">2021GO-0154</strain>
    </source>
</reference>
<keyword evidence="1" id="KW-1133">Transmembrane helix</keyword>
<evidence type="ECO:0000256" key="1">
    <source>
        <dbReference type="SAM" id="Phobius"/>
    </source>
</evidence>
<gene>
    <name evidence="2" type="ORF">RG298_003078</name>
</gene>
<feature type="transmembrane region" description="Helical" evidence="1">
    <location>
        <begin position="134"/>
        <end position="154"/>
    </location>
</feature>
<proteinExistence type="predicted"/>
<dbReference type="Pfam" id="PF10754">
    <property type="entry name" value="DUF2569"/>
    <property type="match status" value="1"/>
</dbReference>
<organism evidence="2">
    <name type="scientific">Providencia stuartii</name>
    <dbReference type="NCBI Taxonomy" id="588"/>
    <lineage>
        <taxon>Bacteria</taxon>
        <taxon>Pseudomonadati</taxon>
        <taxon>Pseudomonadota</taxon>
        <taxon>Gammaproteobacteria</taxon>
        <taxon>Enterobacterales</taxon>
        <taxon>Morganellaceae</taxon>
        <taxon>Providencia</taxon>
    </lineage>
</organism>
<feature type="transmembrane region" description="Helical" evidence="1">
    <location>
        <begin position="102"/>
        <end position="122"/>
    </location>
</feature>
<feature type="transmembrane region" description="Helical" evidence="1">
    <location>
        <begin position="64"/>
        <end position="90"/>
    </location>
</feature>
<comment type="caution">
    <text evidence="2">The sequence shown here is derived from an EMBL/GenBank/DDBJ whole genome shotgun (WGS) entry which is preliminary data.</text>
</comment>
<protein>
    <submittedName>
        <fullName evidence="2">DUF2569 family protein</fullName>
    </submittedName>
</protein>
<keyword evidence="1" id="KW-0812">Transmembrane</keyword>
<dbReference type="InterPro" id="IPR019690">
    <property type="entry name" value="DUF2569"/>
</dbReference>